<accession>A0A1H7B8A4</accession>
<dbReference type="AlphaFoldDB" id="A0A1H7B8A4"/>
<sequence>MIRRFWTICLYALLSICLFSKTSAKNIGSDQTENSLKDQKKYNYLLYLPKEYDVVKKKYPLIIYLHGSSQRGNDINKLKAYGPPQLVQQGRNFDFIIASPQCPAGVRNWSAENWFETMFAELNSKYEIDPERIYLTGVSMGGGGTFDLAKKYPDKFAALVPLCAWDSDVTNLCNIRHIPTWTFHGKQDEVVPVSETEEKVKKLRNCKGNIELTVLENDGHGIQWLYEKQDTYDIYNWMLKHKRRAK</sequence>
<dbReference type="OrthoDB" id="9764953at2"/>
<dbReference type="PANTHER" id="PTHR43037:SF1">
    <property type="entry name" value="BLL1128 PROTEIN"/>
    <property type="match status" value="1"/>
</dbReference>
<reference evidence="4 5" key="1">
    <citation type="submission" date="2016-10" db="EMBL/GenBank/DDBJ databases">
        <authorList>
            <person name="de Groot N.N."/>
        </authorList>
    </citation>
    <scope>NUCLEOTIDE SEQUENCE [LARGE SCALE GENOMIC DNA]</scope>
    <source>
        <strain evidence="4 5">DSM 19938</strain>
    </source>
</reference>
<evidence type="ECO:0000259" key="3">
    <source>
        <dbReference type="Pfam" id="PF12740"/>
    </source>
</evidence>
<dbReference type="STRING" id="408657.SAMN04487995_6180"/>
<keyword evidence="5" id="KW-1185">Reference proteome</keyword>
<organism evidence="4 5">
    <name type="scientific">Dyadobacter koreensis</name>
    <dbReference type="NCBI Taxonomy" id="408657"/>
    <lineage>
        <taxon>Bacteria</taxon>
        <taxon>Pseudomonadati</taxon>
        <taxon>Bacteroidota</taxon>
        <taxon>Cytophagia</taxon>
        <taxon>Cytophagales</taxon>
        <taxon>Spirosomataceae</taxon>
        <taxon>Dyadobacter</taxon>
    </lineage>
</organism>
<dbReference type="InterPro" id="IPR050955">
    <property type="entry name" value="Plant_Biomass_Hydrol_Est"/>
</dbReference>
<dbReference type="EMBL" id="FNXY01000014">
    <property type="protein sequence ID" value="SEJ73376.1"/>
    <property type="molecule type" value="Genomic_DNA"/>
</dbReference>
<evidence type="ECO:0000256" key="1">
    <source>
        <dbReference type="ARBA" id="ARBA00022729"/>
    </source>
</evidence>
<dbReference type="RefSeq" id="WP_090342543.1">
    <property type="nucleotide sequence ID" value="NZ_FNXY01000014.1"/>
</dbReference>
<dbReference type="Proteomes" id="UP000199532">
    <property type="component" value="Unassembled WGS sequence"/>
</dbReference>
<evidence type="ECO:0000313" key="5">
    <source>
        <dbReference type="Proteomes" id="UP000199532"/>
    </source>
</evidence>
<proteinExistence type="predicted"/>
<dbReference type="PANTHER" id="PTHR43037">
    <property type="entry name" value="UNNAMED PRODUCT-RELATED"/>
    <property type="match status" value="1"/>
</dbReference>
<protein>
    <submittedName>
        <fullName evidence="4">Alpha/beta hydrolase family protein</fullName>
    </submittedName>
</protein>
<name>A0A1H7B8A4_9BACT</name>
<feature type="signal peptide" evidence="2">
    <location>
        <begin position="1"/>
        <end position="24"/>
    </location>
</feature>
<keyword evidence="4" id="KW-0378">Hydrolase</keyword>
<gene>
    <name evidence="4" type="ORF">SAMN04487995_6180</name>
</gene>
<evidence type="ECO:0000313" key="4">
    <source>
        <dbReference type="EMBL" id="SEJ73376.1"/>
    </source>
</evidence>
<dbReference type="Pfam" id="PF12740">
    <property type="entry name" value="PETase"/>
    <property type="match status" value="1"/>
</dbReference>
<keyword evidence="1 2" id="KW-0732">Signal</keyword>
<evidence type="ECO:0000256" key="2">
    <source>
        <dbReference type="SAM" id="SignalP"/>
    </source>
</evidence>
<dbReference type="GO" id="GO:0016787">
    <property type="term" value="F:hydrolase activity"/>
    <property type="evidence" value="ECO:0007669"/>
    <property type="project" value="UniProtKB-KW"/>
</dbReference>
<feature type="domain" description="PET hydrolase/cutinase-like" evidence="3">
    <location>
        <begin position="126"/>
        <end position="196"/>
    </location>
</feature>
<dbReference type="InterPro" id="IPR041127">
    <property type="entry name" value="PET_hydrolase/cutinase-like"/>
</dbReference>
<dbReference type="SUPFAM" id="SSF53474">
    <property type="entry name" value="alpha/beta-Hydrolases"/>
    <property type="match status" value="1"/>
</dbReference>
<dbReference type="Gene3D" id="3.40.50.1820">
    <property type="entry name" value="alpha/beta hydrolase"/>
    <property type="match status" value="1"/>
</dbReference>
<feature type="chain" id="PRO_5011685657" evidence="2">
    <location>
        <begin position="25"/>
        <end position="246"/>
    </location>
</feature>
<dbReference type="InterPro" id="IPR029058">
    <property type="entry name" value="AB_hydrolase_fold"/>
</dbReference>